<comment type="caution">
    <text evidence="2">The sequence shown here is derived from an EMBL/GenBank/DDBJ whole genome shotgun (WGS) entry which is preliminary data.</text>
</comment>
<keyword evidence="3" id="KW-1185">Reference proteome</keyword>
<dbReference type="AlphaFoldDB" id="A0A7J6LMI0"/>
<proteinExistence type="predicted"/>
<feature type="non-terminal residue" evidence="2">
    <location>
        <position position="357"/>
    </location>
</feature>
<dbReference type="EMBL" id="JAAPAO010000415">
    <property type="protein sequence ID" value="KAF4660393.1"/>
    <property type="molecule type" value="Genomic_DNA"/>
</dbReference>
<protein>
    <submittedName>
        <fullName evidence="2">Uncharacterized protein</fullName>
    </submittedName>
</protein>
<feature type="compositionally biased region" description="Basic residues" evidence="1">
    <location>
        <begin position="168"/>
        <end position="177"/>
    </location>
</feature>
<evidence type="ECO:0000256" key="1">
    <source>
        <dbReference type="SAM" id="MobiDB-lite"/>
    </source>
</evidence>
<gene>
    <name evidence="2" type="ORF">FOL47_007188</name>
</gene>
<feature type="region of interest" description="Disordered" evidence="1">
    <location>
        <begin position="167"/>
        <end position="187"/>
    </location>
</feature>
<reference evidence="2 3" key="1">
    <citation type="submission" date="2020-04" db="EMBL/GenBank/DDBJ databases">
        <title>Perkinsus chesapeaki whole genome sequence.</title>
        <authorList>
            <person name="Bogema D.R."/>
        </authorList>
    </citation>
    <scope>NUCLEOTIDE SEQUENCE [LARGE SCALE GENOMIC DNA]</scope>
    <source>
        <strain evidence="2">ATCC PRA-425</strain>
    </source>
</reference>
<sequence length="357" mass="39704">LQTYGQSRPCDYIAASSQQYTSPLRPPRNGINRDSQQYYRSTGKGIVPAPSAPASSIPPAYLRPTPPQTRQQQGNNRPCNFDPTAYGLIRHPPMGPPMDTVYPGQAPPPPPPPPPFVPNSRPQGYWNEGLPASLHSRNKVKAITDPEHVFNTPPSPRLTRSLLDDARRRKKSGRHTLTRVASRTRGAEPKMVLKLSPPLQERPSPGRQVDREGMSKELIDNMLTLAKKARRRGAHVLCKRTDGSQVLCKTGEVIPAPVPANRPVAAVPPMRADFSAPVVERPGEYPTRHRSHHHHNHRSQDYIRHFDYNSTQMYWNGSMPESMPVGKAAATNATASEWCQGNRGSLGYEGRIFRNVL</sequence>
<dbReference type="OrthoDB" id="10356961at2759"/>
<name>A0A7J6LMI0_PERCH</name>
<feature type="compositionally biased region" description="Low complexity" evidence="1">
    <location>
        <begin position="48"/>
        <end position="60"/>
    </location>
</feature>
<dbReference type="Proteomes" id="UP000591131">
    <property type="component" value="Unassembled WGS sequence"/>
</dbReference>
<accession>A0A7J6LMI0</accession>
<evidence type="ECO:0000313" key="2">
    <source>
        <dbReference type="EMBL" id="KAF4660393.1"/>
    </source>
</evidence>
<feature type="compositionally biased region" description="Pro residues" evidence="1">
    <location>
        <begin position="105"/>
        <end position="117"/>
    </location>
</feature>
<feature type="region of interest" description="Disordered" evidence="1">
    <location>
        <begin position="92"/>
        <end position="117"/>
    </location>
</feature>
<organism evidence="2 3">
    <name type="scientific">Perkinsus chesapeaki</name>
    <name type="common">Clam parasite</name>
    <name type="synonym">Perkinsus andrewsi</name>
    <dbReference type="NCBI Taxonomy" id="330153"/>
    <lineage>
        <taxon>Eukaryota</taxon>
        <taxon>Sar</taxon>
        <taxon>Alveolata</taxon>
        <taxon>Perkinsozoa</taxon>
        <taxon>Perkinsea</taxon>
        <taxon>Perkinsida</taxon>
        <taxon>Perkinsidae</taxon>
        <taxon>Perkinsus</taxon>
    </lineage>
</organism>
<feature type="region of interest" description="Disordered" evidence="1">
    <location>
        <begin position="1"/>
        <end position="77"/>
    </location>
</feature>
<evidence type="ECO:0000313" key="3">
    <source>
        <dbReference type="Proteomes" id="UP000591131"/>
    </source>
</evidence>
<feature type="compositionally biased region" description="Low complexity" evidence="1">
    <location>
        <begin position="68"/>
        <end position="77"/>
    </location>
</feature>